<dbReference type="PANTHER" id="PTHR44379">
    <property type="entry name" value="OXIDOREDUCTASE WITH IRON-SULFUR SUBUNIT"/>
    <property type="match status" value="1"/>
</dbReference>
<accession>A0A1W6ZAT8</accession>
<name>A0A1W6ZAT8_9BORD</name>
<dbReference type="CDD" id="cd00207">
    <property type="entry name" value="fer2"/>
    <property type="match status" value="1"/>
</dbReference>
<feature type="domain" description="2Fe-2S ferredoxin-type" evidence="6">
    <location>
        <begin position="1"/>
        <end position="76"/>
    </location>
</feature>
<dbReference type="STRING" id="463040.CAL15_08580"/>
<dbReference type="InterPro" id="IPR012675">
    <property type="entry name" value="Beta-grasp_dom_sf"/>
</dbReference>
<dbReference type="Gene3D" id="1.10.150.120">
    <property type="entry name" value="[2Fe-2S]-binding domain"/>
    <property type="match status" value="1"/>
</dbReference>
<dbReference type="GO" id="GO:0016491">
    <property type="term" value="F:oxidoreductase activity"/>
    <property type="evidence" value="ECO:0007669"/>
    <property type="project" value="UniProtKB-KW"/>
</dbReference>
<dbReference type="InterPro" id="IPR006058">
    <property type="entry name" value="2Fe2S_fd_BS"/>
</dbReference>
<dbReference type="PANTHER" id="PTHR44379:SF2">
    <property type="entry name" value="BLR6218 PROTEIN"/>
    <property type="match status" value="1"/>
</dbReference>
<organism evidence="7 8">
    <name type="scientific">Bordetella genomosp. 13</name>
    <dbReference type="NCBI Taxonomy" id="463040"/>
    <lineage>
        <taxon>Bacteria</taxon>
        <taxon>Pseudomonadati</taxon>
        <taxon>Pseudomonadota</taxon>
        <taxon>Betaproteobacteria</taxon>
        <taxon>Burkholderiales</taxon>
        <taxon>Alcaligenaceae</taxon>
        <taxon>Bordetella</taxon>
    </lineage>
</organism>
<protein>
    <submittedName>
        <fullName evidence="7">(2Fe-2S)-binding protein</fullName>
    </submittedName>
</protein>
<evidence type="ECO:0000259" key="6">
    <source>
        <dbReference type="PROSITE" id="PS51085"/>
    </source>
</evidence>
<dbReference type="GO" id="GO:0046872">
    <property type="term" value="F:metal ion binding"/>
    <property type="evidence" value="ECO:0007669"/>
    <property type="project" value="UniProtKB-KW"/>
</dbReference>
<evidence type="ECO:0000313" key="8">
    <source>
        <dbReference type="Proteomes" id="UP000194161"/>
    </source>
</evidence>
<dbReference type="Pfam" id="PF00111">
    <property type="entry name" value="Fer2"/>
    <property type="match status" value="1"/>
</dbReference>
<dbReference type="InterPro" id="IPR001041">
    <property type="entry name" value="2Fe-2S_ferredoxin-type"/>
</dbReference>
<dbReference type="Proteomes" id="UP000194161">
    <property type="component" value="Chromosome"/>
</dbReference>
<keyword evidence="1" id="KW-0001">2Fe-2S</keyword>
<sequence length="152" mass="15812">MLTLDINGKATSLDVPAEMPLLWALRDAADLTGTKYGCGMGLCGACTVHVDGAAVRSCITPASAVAGQRVTTIEGAGADRVGQAVQNAWRELDVAQCGYCQSGQIMAAVSLLRQHSRPTDAQIDDAMRGNLCRCATYGRIRAAIHHAAAALA</sequence>
<dbReference type="InterPro" id="IPR002888">
    <property type="entry name" value="2Fe-2S-bd"/>
</dbReference>
<proteinExistence type="predicted"/>
<dbReference type="Pfam" id="PF01799">
    <property type="entry name" value="Fer2_2"/>
    <property type="match status" value="1"/>
</dbReference>
<dbReference type="SUPFAM" id="SSF54292">
    <property type="entry name" value="2Fe-2S ferredoxin-like"/>
    <property type="match status" value="1"/>
</dbReference>
<keyword evidence="4" id="KW-0408">Iron</keyword>
<gene>
    <name evidence="7" type="ORF">CAL15_08580</name>
</gene>
<keyword evidence="3" id="KW-0560">Oxidoreductase</keyword>
<dbReference type="Gene3D" id="3.10.20.30">
    <property type="match status" value="1"/>
</dbReference>
<dbReference type="KEGG" id="bgm:CAL15_08580"/>
<dbReference type="OrthoDB" id="9179439at2"/>
<dbReference type="InterPro" id="IPR051452">
    <property type="entry name" value="Diverse_Oxidoreductases"/>
</dbReference>
<keyword evidence="2" id="KW-0479">Metal-binding</keyword>
<keyword evidence="8" id="KW-1185">Reference proteome</keyword>
<dbReference type="FunFam" id="3.10.20.30:FF:000020">
    <property type="entry name" value="Xanthine dehydrogenase iron-sulfur subunit"/>
    <property type="match status" value="1"/>
</dbReference>
<dbReference type="GO" id="GO:0051537">
    <property type="term" value="F:2 iron, 2 sulfur cluster binding"/>
    <property type="evidence" value="ECO:0007669"/>
    <property type="project" value="UniProtKB-KW"/>
</dbReference>
<dbReference type="InterPro" id="IPR036884">
    <property type="entry name" value="2Fe-2S-bd_dom_sf"/>
</dbReference>
<evidence type="ECO:0000256" key="2">
    <source>
        <dbReference type="ARBA" id="ARBA00022723"/>
    </source>
</evidence>
<evidence type="ECO:0000256" key="3">
    <source>
        <dbReference type="ARBA" id="ARBA00023002"/>
    </source>
</evidence>
<dbReference type="PROSITE" id="PS00197">
    <property type="entry name" value="2FE2S_FER_1"/>
    <property type="match status" value="1"/>
</dbReference>
<evidence type="ECO:0000256" key="4">
    <source>
        <dbReference type="ARBA" id="ARBA00023004"/>
    </source>
</evidence>
<dbReference type="RefSeq" id="WP_086078201.1">
    <property type="nucleotide sequence ID" value="NZ_CP021111.1"/>
</dbReference>
<dbReference type="EMBL" id="CP021111">
    <property type="protein sequence ID" value="ARP94437.1"/>
    <property type="molecule type" value="Genomic_DNA"/>
</dbReference>
<reference evidence="7 8" key="1">
    <citation type="submission" date="2017-05" db="EMBL/GenBank/DDBJ databases">
        <title>Complete and WGS of Bordetella genogroups.</title>
        <authorList>
            <person name="Spilker T."/>
            <person name="LiPuma J."/>
        </authorList>
    </citation>
    <scope>NUCLEOTIDE SEQUENCE [LARGE SCALE GENOMIC DNA]</scope>
    <source>
        <strain evidence="7 8">AU7206</strain>
    </source>
</reference>
<dbReference type="AlphaFoldDB" id="A0A1W6ZAT8"/>
<evidence type="ECO:0000256" key="1">
    <source>
        <dbReference type="ARBA" id="ARBA00022714"/>
    </source>
</evidence>
<evidence type="ECO:0000313" key="7">
    <source>
        <dbReference type="EMBL" id="ARP94437.1"/>
    </source>
</evidence>
<keyword evidence="5" id="KW-0411">Iron-sulfur</keyword>
<dbReference type="InterPro" id="IPR036010">
    <property type="entry name" value="2Fe-2S_ferredoxin-like_sf"/>
</dbReference>
<evidence type="ECO:0000256" key="5">
    <source>
        <dbReference type="ARBA" id="ARBA00023014"/>
    </source>
</evidence>
<dbReference type="SUPFAM" id="SSF47741">
    <property type="entry name" value="CO dehydrogenase ISP C-domain like"/>
    <property type="match status" value="1"/>
</dbReference>
<dbReference type="PROSITE" id="PS51085">
    <property type="entry name" value="2FE2S_FER_2"/>
    <property type="match status" value="1"/>
</dbReference>